<dbReference type="EMBL" id="JACHJG010000008">
    <property type="protein sequence ID" value="MBB4888110.1"/>
    <property type="molecule type" value="Genomic_DNA"/>
</dbReference>
<dbReference type="Proteomes" id="UP000556436">
    <property type="component" value="Unassembled WGS sequence"/>
</dbReference>
<sequence>MGPATFPHDLVQAQRDWFAVCEALAAPRPHATAALRRRLMRLSARVWGHPFWSSGRGRSPAARVELRRLVRSQQREGAGTP</sequence>
<name>A0A7W7PGT9_STRNE</name>
<evidence type="ECO:0000313" key="1">
    <source>
        <dbReference type="EMBL" id="MBB4888110.1"/>
    </source>
</evidence>
<organism evidence="1 2">
    <name type="scientific">Streptomyces netropsis</name>
    <name type="common">Streptoverticillium netropsis</name>
    <dbReference type="NCBI Taxonomy" id="55404"/>
    <lineage>
        <taxon>Bacteria</taxon>
        <taxon>Bacillati</taxon>
        <taxon>Actinomycetota</taxon>
        <taxon>Actinomycetes</taxon>
        <taxon>Kitasatosporales</taxon>
        <taxon>Streptomycetaceae</taxon>
        <taxon>Streptomyces</taxon>
    </lineage>
</organism>
<protein>
    <submittedName>
        <fullName evidence="1">Uncharacterized protein</fullName>
    </submittedName>
</protein>
<reference evidence="1 2" key="1">
    <citation type="submission" date="2020-08" db="EMBL/GenBank/DDBJ databases">
        <title>Genomic Encyclopedia of Type Strains, Phase III (KMG-III): the genomes of soil and plant-associated and newly described type strains.</title>
        <authorList>
            <person name="Whitman W."/>
        </authorList>
    </citation>
    <scope>NUCLEOTIDE SEQUENCE [LARGE SCALE GENOMIC DNA]</scope>
    <source>
        <strain evidence="1 2">CECT 3265</strain>
    </source>
</reference>
<gene>
    <name evidence="1" type="ORF">FHS38_004178</name>
</gene>
<dbReference type="AlphaFoldDB" id="A0A7W7PGT9"/>
<proteinExistence type="predicted"/>
<evidence type="ECO:0000313" key="2">
    <source>
        <dbReference type="Proteomes" id="UP000556436"/>
    </source>
</evidence>
<keyword evidence="2" id="KW-1185">Reference proteome</keyword>
<comment type="caution">
    <text evidence="1">The sequence shown here is derived from an EMBL/GenBank/DDBJ whole genome shotgun (WGS) entry which is preliminary data.</text>
</comment>
<dbReference type="RefSeq" id="WP_184735455.1">
    <property type="nucleotide sequence ID" value="NZ_BMRW01000008.1"/>
</dbReference>
<accession>A0A7W7PGT9</accession>